<gene>
    <name evidence="2" type="ORF">AVDCRST_MAG88-2031</name>
</gene>
<dbReference type="AlphaFoldDB" id="A0A6J4V3J3"/>
<sequence>WCETRAACAPPPCRPRPPRWSGARRRKRRSARSCGGRGCASSPSPGRGASARPAWPWRWPPASTMSSPTASPGCRWRRWRTPPSWRRRWRAPSALGRPAAGRRRSGWWTP</sequence>
<protein>
    <submittedName>
        <fullName evidence="2">Uncharacterized protein</fullName>
    </submittedName>
</protein>
<feature type="region of interest" description="Disordered" evidence="1">
    <location>
        <begin position="1"/>
        <end position="110"/>
    </location>
</feature>
<organism evidence="2">
    <name type="scientific">uncultured Thermomicrobiales bacterium</name>
    <dbReference type="NCBI Taxonomy" id="1645740"/>
    <lineage>
        <taxon>Bacteria</taxon>
        <taxon>Pseudomonadati</taxon>
        <taxon>Thermomicrobiota</taxon>
        <taxon>Thermomicrobia</taxon>
        <taxon>Thermomicrobiales</taxon>
        <taxon>environmental samples</taxon>
    </lineage>
</organism>
<feature type="compositionally biased region" description="Basic residues" evidence="1">
    <location>
        <begin position="22"/>
        <end position="31"/>
    </location>
</feature>
<feature type="compositionally biased region" description="Basic residues" evidence="1">
    <location>
        <begin position="75"/>
        <end position="90"/>
    </location>
</feature>
<feature type="non-terminal residue" evidence="2">
    <location>
        <position position="110"/>
    </location>
</feature>
<accession>A0A6J4V3J3</accession>
<feature type="compositionally biased region" description="Low complexity" evidence="1">
    <location>
        <begin position="39"/>
        <end position="72"/>
    </location>
</feature>
<name>A0A6J4V3J3_9BACT</name>
<dbReference type="EMBL" id="CADCWM010000539">
    <property type="protein sequence ID" value="CAA9567571.1"/>
    <property type="molecule type" value="Genomic_DNA"/>
</dbReference>
<proteinExistence type="predicted"/>
<feature type="non-terminal residue" evidence="2">
    <location>
        <position position="1"/>
    </location>
</feature>
<reference evidence="2" key="1">
    <citation type="submission" date="2020-02" db="EMBL/GenBank/DDBJ databases">
        <authorList>
            <person name="Meier V. D."/>
        </authorList>
    </citation>
    <scope>NUCLEOTIDE SEQUENCE</scope>
    <source>
        <strain evidence="2">AVDCRST_MAG88</strain>
    </source>
</reference>
<evidence type="ECO:0000256" key="1">
    <source>
        <dbReference type="SAM" id="MobiDB-lite"/>
    </source>
</evidence>
<feature type="compositionally biased region" description="Basic residues" evidence="1">
    <location>
        <begin position="100"/>
        <end position="110"/>
    </location>
</feature>
<evidence type="ECO:0000313" key="2">
    <source>
        <dbReference type="EMBL" id="CAA9567571.1"/>
    </source>
</evidence>